<protein>
    <submittedName>
        <fullName evidence="3">Phosphotransferase</fullName>
    </submittedName>
</protein>
<dbReference type="InterPro" id="IPR011009">
    <property type="entry name" value="Kinase-like_dom_sf"/>
</dbReference>
<dbReference type="Gene3D" id="3.30.200.20">
    <property type="entry name" value="Phosphorylase Kinase, domain 1"/>
    <property type="match status" value="1"/>
</dbReference>
<sequence length="501" mass="55918">MENNILSDLFRARFGAMPESLFPLPVSGSHRQYFRLAGGGVSAIGVSGTDARENMAFCTMAGHFRSKGINVPEIYGMGGDGMYYLQEDLGDTSLFDYVADGRKGGEYSLRDREMLLAAVSGLPKIQFEGAAGLDFGICLQSSVFDGKMVMFDLNYFKYCFLKAVGLEFDEVSLQVDFDRLVGDVAAVPAESFLYRDFQSRNVMVKDGKPYYIDFQGGMKGPVYYDLASFVWQARARYPEDLKKDMIKAYLDALAPYAVPDMEEFYRRLRLFVLLRTLQVLGAYGFRGYFEKKGHFLKSIPAAMQNIRELLSGPSGEYPYLESVLKGLVGAFDEGKVKFLPEDAAEDDRPACKSFRKTGMSVSAGEGLPVLTVDVTSFSYKKGIPEDGSGNGGGYVFDCRSIHNPGKYDRYKSLTGMDAPVIKFLEDDGEVFRFMDNVYALVDAHVERFLQRGFTHLSVSFGCTGGQHRSVYCAESLARHLAGIQRVRVRLVHREQKVEKTL</sequence>
<dbReference type="AlphaFoldDB" id="A0A940DTE6"/>
<evidence type="ECO:0000313" key="3">
    <source>
        <dbReference type="EMBL" id="MBO8484515.1"/>
    </source>
</evidence>
<dbReference type="PANTHER" id="PTHR30448:SF0">
    <property type="entry name" value="RNASE ADAPTER PROTEIN RAPZ"/>
    <property type="match status" value="1"/>
</dbReference>
<dbReference type="Pfam" id="PF01636">
    <property type="entry name" value="APH"/>
    <property type="match status" value="1"/>
</dbReference>
<feature type="domain" description="Aminoglycoside phosphotransferase" evidence="1">
    <location>
        <begin position="185"/>
        <end position="255"/>
    </location>
</feature>
<name>A0A940DTE6_9BACT</name>
<evidence type="ECO:0000313" key="4">
    <source>
        <dbReference type="Proteomes" id="UP000725002"/>
    </source>
</evidence>
<dbReference type="InterPro" id="IPR002575">
    <property type="entry name" value="Aminoglycoside_PTrfase"/>
</dbReference>
<dbReference type="Pfam" id="PF22740">
    <property type="entry name" value="PapZ_C"/>
    <property type="match status" value="1"/>
</dbReference>
<accession>A0A940DTE6</accession>
<reference evidence="3" key="1">
    <citation type="submission" date="2020-10" db="EMBL/GenBank/DDBJ databases">
        <authorList>
            <person name="Gilroy R."/>
        </authorList>
    </citation>
    <scope>NUCLEOTIDE SEQUENCE</scope>
    <source>
        <strain evidence="3">G3-8215</strain>
    </source>
</reference>
<evidence type="ECO:0000259" key="2">
    <source>
        <dbReference type="Pfam" id="PF22740"/>
    </source>
</evidence>
<feature type="domain" description="RapZ C-terminal" evidence="2">
    <location>
        <begin position="371"/>
        <end position="495"/>
    </location>
</feature>
<proteinExistence type="predicted"/>
<comment type="caution">
    <text evidence="3">The sequence shown here is derived from an EMBL/GenBank/DDBJ whole genome shotgun (WGS) entry which is preliminary data.</text>
</comment>
<dbReference type="Gene3D" id="3.90.1200.10">
    <property type="match status" value="1"/>
</dbReference>
<reference evidence="3" key="2">
    <citation type="journal article" date="2021" name="PeerJ">
        <title>Extensive microbial diversity within the chicken gut microbiome revealed by metagenomics and culture.</title>
        <authorList>
            <person name="Gilroy R."/>
            <person name="Ravi A."/>
            <person name="Getino M."/>
            <person name="Pursley I."/>
            <person name="Horton D.L."/>
            <person name="Alikhan N.F."/>
            <person name="Baker D."/>
            <person name="Gharbi K."/>
            <person name="Hall N."/>
            <person name="Watson M."/>
            <person name="Adriaenssens E.M."/>
            <person name="Foster-Nyarko E."/>
            <person name="Jarju S."/>
            <person name="Secka A."/>
            <person name="Antonio M."/>
            <person name="Oren A."/>
            <person name="Chaudhuri R.R."/>
            <person name="La Ragione R."/>
            <person name="Hildebrand F."/>
            <person name="Pallen M.J."/>
        </authorList>
    </citation>
    <scope>NUCLEOTIDE SEQUENCE</scope>
    <source>
        <strain evidence="3">G3-8215</strain>
    </source>
</reference>
<evidence type="ECO:0000259" key="1">
    <source>
        <dbReference type="Pfam" id="PF01636"/>
    </source>
</evidence>
<dbReference type="SUPFAM" id="SSF56112">
    <property type="entry name" value="Protein kinase-like (PK-like)"/>
    <property type="match status" value="1"/>
</dbReference>
<gene>
    <name evidence="3" type="ORF">IAB75_10465</name>
</gene>
<dbReference type="InterPro" id="IPR053931">
    <property type="entry name" value="RapZ_C"/>
</dbReference>
<dbReference type="EMBL" id="JADILV010000076">
    <property type="protein sequence ID" value="MBO8484515.1"/>
    <property type="molecule type" value="Genomic_DNA"/>
</dbReference>
<organism evidence="3 4">
    <name type="scientific">Candidatus Cryptobacteroides avicola</name>
    <dbReference type="NCBI Taxonomy" id="2840757"/>
    <lineage>
        <taxon>Bacteria</taxon>
        <taxon>Pseudomonadati</taxon>
        <taxon>Bacteroidota</taxon>
        <taxon>Bacteroidia</taxon>
        <taxon>Bacteroidales</taxon>
        <taxon>Candidatus Cryptobacteroides</taxon>
    </lineage>
</organism>
<dbReference type="PANTHER" id="PTHR30448">
    <property type="entry name" value="RNASE ADAPTER PROTEIN RAPZ"/>
    <property type="match status" value="1"/>
</dbReference>
<dbReference type="InterPro" id="IPR005337">
    <property type="entry name" value="RapZ-like"/>
</dbReference>
<dbReference type="GO" id="GO:0005524">
    <property type="term" value="F:ATP binding"/>
    <property type="evidence" value="ECO:0007669"/>
    <property type="project" value="InterPro"/>
</dbReference>
<dbReference type="Proteomes" id="UP000725002">
    <property type="component" value="Unassembled WGS sequence"/>
</dbReference>